<dbReference type="InterPro" id="IPR036412">
    <property type="entry name" value="HAD-like_sf"/>
</dbReference>
<dbReference type="Gene3D" id="3.30.1240.10">
    <property type="match status" value="1"/>
</dbReference>
<proteinExistence type="predicted"/>
<dbReference type="Pfam" id="PF08282">
    <property type="entry name" value="Hydrolase_3"/>
    <property type="match status" value="1"/>
</dbReference>
<dbReference type="GO" id="GO:0005829">
    <property type="term" value="C:cytosol"/>
    <property type="evidence" value="ECO:0007669"/>
    <property type="project" value="TreeGrafter"/>
</dbReference>
<sequence>MTPTTNIFVFDLDGTIVFNCRAIEPKIKEKLLALQKKSTLIFASARPIRDMLPLLEDFPNCDLIGANGAMYRQNQQIHLTKYLNTNTIKTCFQLIETENLDYIVDYDWDYSAKITNPQHHILGKLDPGHLAQQVALTEENVSKIILFNVEAEEAQLLESMPDSTVLYHQAEKELVITAKDINKYSALQALIGQEDYYAFGNDHNDIMMLNHAKQAIVIGNLIASEKYQSIAVEDVVDDLDKWVTK</sequence>
<dbReference type="PANTHER" id="PTHR10000">
    <property type="entry name" value="PHOSPHOSERINE PHOSPHATASE"/>
    <property type="match status" value="1"/>
</dbReference>
<evidence type="ECO:0000313" key="2">
    <source>
        <dbReference type="Proteomes" id="UP000235963"/>
    </source>
</evidence>
<dbReference type="InterPro" id="IPR023214">
    <property type="entry name" value="HAD_sf"/>
</dbReference>
<name>A0A2N8LBU0_9STRE</name>
<gene>
    <name evidence="1" type="ORF">AT575_05795</name>
</gene>
<dbReference type="AlphaFoldDB" id="A0A2N8LBU0"/>
<protein>
    <submittedName>
        <fullName evidence="1">Hydrolase</fullName>
    </submittedName>
</protein>
<dbReference type="SUPFAM" id="SSF56784">
    <property type="entry name" value="HAD-like"/>
    <property type="match status" value="1"/>
</dbReference>
<comment type="caution">
    <text evidence="1">The sequence shown here is derived from an EMBL/GenBank/DDBJ whole genome shotgun (WGS) entry which is preliminary data.</text>
</comment>
<keyword evidence="2" id="KW-1185">Reference proteome</keyword>
<accession>A0A2N8LBU0</accession>
<dbReference type="PANTHER" id="PTHR10000:SF53">
    <property type="entry name" value="5-AMINO-6-(5-PHOSPHO-D-RIBITYLAMINO)URACIL PHOSPHATASE YBJI-RELATED"/>
    <property type="match status" value="1"/>
</dbReference>
<organism evidence="1 2">
    <name type="scientific">Streptococcus penaeicida</name>
    <dbReference type="NCBI Taxonomy" id="1765960"/>
    <lineage>
        <taxon>Bacteria</taxon>
        <taxon>Bacillati</taxon>
        <taxon>Bacillota</taxon>
        <taxon>Bacilli</taxon>
        <taxon>Lactobacillales</taxon>
        <taxon>Streptococcaceae</taxon>
        <taxon>Streptococcus</taxon>
    </lineage>
</organism>
<dbReference type="OrthoDB" id="1650327at2"/>
<keyword evidence="1" id="KW-0378">Hydrolase</keyword>
<dbReference type="GO" id="GO:0000287">
    <property type="term" value="F:magnesium ion binding"/>
    <property type="evidence" value="ECO:0007669"/>
    <property type="project" value="TreeGrafter"/>
</dbReference>
<dbReference type="Gene3D" id="3.40.50.1000">
    <property type="entry name" value="HAD superfamily/HAD-like"/>
    <property type="match status" value="1"/>
</dbReference>
<reference evidence="1 2" key="1">
    <citation type="submission" date="2015-12" db="EMBL/GenBank/DDBJ databases">
        <title>Streptococcus penaeicida sp. nov.</title>
        <authorList>
            <person name="Gomez-Gil B."/>
            <person name="Morales-Covarrubias M."/>
        </authorList>
    </citation>
    <scope>NUCLEOTIDE SEQUENCE [LARGE SCALE GENOMIC DNA]</scope>
    <source>
        <strain evidence="1 2">CAIM 1838</strain>
    </source>
</reference>
<dbReference type="NCBIfam" id="TIGR01484">
    <property type="entry name" value="HAD-SF-IIB"/>
    <property type="match status" value="1"/>
</dbReference>
<dbReference type="InterPro" id="IPR006379">
    <property type="entry name" value="HAD-SF_hydro_IIB"/>
</dbReference>
<dbReference type="Proteomes" id="UP000235963">
    <property type="component" value="Unassembled WGS sequence"/>
</dbReference>
<dbReference type="RefSeq" id="WP_102777564.1">
    <property type="nucleotide sequence ID" value="NZ_CBCSGP010000013.1"/>
</dbReference>
<evidence type="ECO:0000313" key="1">
    <source>
        <dbReference type="EMBL" id="PND47624.1"/>
    </source>
</evidence>
<dbReference type="EMBL" id="LOCM01000023">
    <property type="protein sequence ID" value="PND47624.1"/>
    <property type="molecule type" value="Genomic_DNA"/>
</dbReference>
<dbReference type="GO" id="GO:0016791">
    <property type="term" value="F:phosphatase activity"/>
    <property type="evidence" value="ECO:0007669"/>
    <property type="project" value="TreeGrafter"/>
</dbReference>